<dbReference type="AlphaFoldDB" id="A0A224YCW7"/>
<sequence length="88" mass="9908">MIICLLVRGHKCLYHEMKQLCATSHHGTFLYPPPENALSSGQAPPRDLSSMKLMQAMLNGCTKTVAKLMELNFVIINIRSFTRTDDDL</sequence>
<name>A0A224YCW7_9ACAR</name>
<reference evidence="1" key="1">
    <citation type="journal article" date="2017" name="Parasit. Vectors">
        <title>Sialotranscriptomics of Rhipicephalus zambeziensis reveals intricate expression profiles of secretory proteins and suggests tight temporal transcriptional regulation during blood-feeding.</title>
        <authorList>
            <person name="de Castro M.H."/>
            <person name="de Klerk D."/>
            <person name="Pienaar R."/>
            <person name="Rees D.J.G."/>
            <person name="Mans B.J."/>
        </authorList>
    </citation>
    <scope>NUCLEOTIDE SEQUENCE</scope>
    <source>
        <tissue evidence="1">Salivary glands</tissue>
    </source>
</reference>
<evidence type="ECO:0000313" key="1">
    <source>
        <dbReference type="EMBL" id="MAA14765.1"/>
    </source>
</evidence>
<organism evidence="1">
    <name type="scientific">Rhipicephalus zambeziensis</name>
    <dbReference type="NCBI Taxonomy" id="60191"/>
    <lineage>
        <taxon>Eukaryota</taxon>
        <taxon>Metazoa</taxon>
        <taxon>Ecdysozoa</taxon>
        <taxon>Arthropoda</taxon>
        <taxon>Chelicerata</taxon>
        <taxon>Arachnida</taxon>
        <taxon>Acari</taxon>
        <taxon>Parasitiformes</taxon>
        <taxon>Ixodida</taxon>
        <taxon>Ixodoidea</taxon>
        <taxon>Ixodidae</taxon>
        <taxon>Rhipicephalinae</taxon>
        <taxon>Rhipicephalus</taxon>
        <taxon>Rhipicephalus</taxon>
    </lineage>
</organism>
<proteinExistence type="predicted"/>
<protein>
    <submittedName>
        <fullName evidence="1">Uncharacterized protein</fullName>
    </submittedName>
</protein>
<dbReference type="EMBL" id="GFPF01003619">
    <property type="protein sequence ID" value="MAA14765.1"/>
    <property type="molecule type" value="Transcribed_RNA"/>
</dbReference>
<accession>A0A224YCW7</accession>